<evidence type="ECO:0000313" key="1">
    <source>
        <dbReference type="EMBL" id="CAB9513836.1"/>
    </source>
</evidence>
<keyword evidence="2" id="KW-1185">Reference proteome</keyword>
<comment type="caution">
    <text evidence="1">The sequence shown here is derived from an EMBL/GenBank/DDBJ whole genome shotgun (WGS) entry which is preliminary data.</text>
</comment>
<name>A0A9N8HH56_9STRA</name>
<sequence length="122" mass="12741">MSQFGGCDNCLRSKSLNLLSTCVARFLVLGLGTPILGRCKEQQDGVASFQGCGLRVVSAILPGALRGRLHFDGTRRGNAVIKPGSRHAGCEMNLVVKKGRLLLMVGSLAITPAQHASAPGLA</sequence>
<gene>
    <name evidence="1" type="ORF">SEMRO_616_G176011.1</name>
</gene>
<reference evidence="1" key="1">
    <citation type="submission" date="2020-06" db="EMBL/GenBank/DDBJ databases">
        <authorList>
            <consortium name="Plant Systems Biology data submission"/>
        </authorList>
    </citation>
    <scope>NUCLEOTIDE SEQUENCE</scope>
    <source>
        <strain evidence="1">D6</strain>
    </source>
</reference>
<dbReference type="Proteomes" id="UP001153069">
    <property type="component" value="Unassembled WGS sequence"/>
</dbReference>
<organism evidence="1 2">
    <name type="scientific">Seminavis robusta</name>
    <dbReference type="NCBI Taxonomy" id="568900"/>
    <lineage>
        <taxon>Eukaryota</taxon>
        <taxon>Sar</taxon>
        <taxon>Stramenopiles</taxon>
        <taxon>Ochrophyta</taxon>
        <taxon>Bacillariophyta</taxon>
        <taxon>Bacillariophyceae</taxon>
        <taxon>Bacillariophycidae</taxon>
        <taxon>Naviculales</taxon>
        <taxon>Naviculaceae</taxon>
        <taxon>Seminavis</taxon>
    </lineage>
</organism>
<evidence type="ECO:0000313" key="2">
    <source>
        <dbReference type="Proteomes" id="UP001153069"/>
    </source>
</evidence>
<dbReference type="AlphaFoldDB" id="A0A9N8HH56"/>
<protein>
    <submittedName>
        <fullName evidence="1">Uncharacterized protein</fullName>
    </submittedName>
</protein>
<proteinExistence type="predicted"/>
<accession>A0A9N8HH56</accession>
<dbReference type="EMBL" id="CAICTM010000615">
    <property type="protein sequence ID" value="CAB9513836.1"/>
    <property type="molecule type" value="Genomic_DNA"/>
</dbReference>